<comment type="similarity">
    <text evidence="2 8">Belongs to the major facilitator superfamily. Sugar transporter (TC 2.A.1.1) family.</text>
</comment>
<keyword evidence="5 9" id="KW-1133">Transmembrane helix</keyword>
<keyword evidence="3 8" id="KW-0813">Transport</keyword>
<evidence type="ECO:0000313" key="11">
    <source>
        <dbReference type="EMBL" id="PWN93281.1"/>
    </source>
</evidence>
<dbReference type="PROSITE" id="PS50850">
    <property type="entry name" value="MFS"/>
    <property type="match status" value="1"/>
</dbReference>
<evidence type="ECO:0000256" key="1">
    <source>
        <dbReference type="ARBA" id="ARBA00004141"/>
    </source>
</evidence>
<dbReference type="OrthoDB" id="508119at2759"/>
<gene>
    <name evidence="11" type="ORF">FA10DRAFT_247467</name>
</gene>
<dbReference type="Proteomes" id="UP000245768">
    <property type="component" value="Unassembled WGS sequence"/>
</dbReference>
<dbReference type="PROSITE" id="PS00217">
    <property type="entry name" value="SUGAR_TRANSPORT_2"/>
    <property type="match status" value="1"/>
</dbReference>
<keyword evidence="4 9" id="KW-0812">Transmembrane</keyword>
<keyword evidence="6 9" id="KW-0472">Membrane</keyword>
<dbReference type="GO" id="GO:0016020">
    <property type="term" value="C:membrane"/>
    <property type="evidence" value="ECO:0007669"/>
    <property type="project" value="UniProtKB-SubCell"/>
</dbReference>
<dbReference type="InterPro" id="IPR036259">
    <property type="entry name" value="MFS_trans_sf"/>
</dbReference>
<protein>
    <submittedName>
        <fullName evidence="11">General substrate transporter</fullName>
    </submittedName>
</protein>
<dbReference type="PANTHER" id="PTHR48022">
    <property type="entry name" value="PLASTIDIC GLUCOSE TRANSPORTER 4"/>
    <property type="match status" value="1"/>
</dbReference>
<evidence type="ECO:0000256" key="3">
    <source>
        <dbReference type="ARBA" id="ARBA00022448"/>
    </source>
</evidence>
<evidence type="ECO:0000256" key="8">
    <source>
        <dbReference type="RuleBase" id="RU003346"/>
    </source>
</evidence>
<reference evidence="11" key="1">
    <citation type="journal article" date="2018" name="Mol. Biol. Evol.">
        <title>Broad Genomic Sampling Reveals a Smut Pathogenic Ancestry of the Fungal Clade Ustilaginomycotina.</title>
        <authorList>
            <person name="Kijpornyongpan T."/>
            <person name="Mondo S.J."/>
            <person name="Barry K."/>
            <person name="Sandor L."/>
            <person name="Lee J."/>
            <person name="Lipzen A."/>
            <person name="Pangilinan J."/>
            <person name="LaButti K."/>
            <person name="Hainaut M."/>
            <person name="Henrissat B."/>
            <person name="Grigoriev I.V."/>
            <person name="Spatafora J.W."/>
            <person name="Aime M.C."/>
        </authorList>
    </citation>
    <scope>NUCLEOTIDE SEQUENCE [LARGE SCALE GENOMIC DNA]</scope>
    <source>
        <strain evidence="11">MCA 4198</strain>
    </source>
</reference>
<dbReference type="SUPFAM" id="SSF103473">
    <property type="entry name" value="MFS general substrate transporter"/>
    <property type="match status" value="1"/>
</dbReference>
<feature type="transmembrane region" description="Helical" evidence="9">
    <location>
        <begin position="385"/>
        <end position="402"/>
    </location>
</feature>
<organism evidence="11 12">
    <name type="scientific">Acaromyces ingoldii</name>
    <dbReference type="NCBI Taxonomy" id="215250"/>
    <lineage>
        <taxon>Eukaryota</taxon>
        <taxon>Fungi</taxon>
        <taxon>Dikarya</taxon>
        <taxon>Basidiomycota</taxon>
        <taxon>Ustilaginomycotina</taxon>
        <taxon>Exobasidiomycetes</taxon>
        <taxon>Exobasidiales</taxon>
        <taxon>Cryptobasidiaceae</taxon>
        <taxon>Acaromyces</taxon>
    </lineage>
</organism>
<feature type="transmembrane region" description="Helical" evidence="9">
    <location>
        <begin position="452"/>
        <end position="473"/>
    </location>
</feature>
<dbReference type="GO" id="GO:0005351">
    <property type="term" value="F:carbohydrate:proton symporter activity"/>
    <property type="evidence" value="ECO:0007669"/>
    <property type="project" value="TreeGrafter"/>
</dbReference>
<dbReference type="InterPro" id="IPR020846">
    <property type="entry name" value="MFS_dom"/>
</dbReference>
<dbReference type="Gene3D" id="1.20.1250.20">
    <property type="entry name" value="MFS general substrate transporter like domains"/>
    <property type="match status" value="1"/>
</dbReference>
<comment type="catalytic activity">
    <reaction evidence="7">
        <text>myo-inositol(out) + H(+)(out) = myo-inositol(in) + H(+)(in)</text>
        <dbReference type="Rhea" id="RHEA:60364"/>
        <dbReference type="ChEBI" id="CHEBI:15378"/>
        <dbReference type="ChEBI" id="CHEBI:17268"/>
    </reaction>
</comment>
<proteinExistence type="inferred from homology"/>
<feature type="transmembrane region" description="Helical" evidence="9">
    <location>
        <begin position="148"/>
        <end position="168"/>
    </location>
</feature>
<dbReference type="Pfam" id="PF00083">
    <property type="entry name" value="Sugar_tr"/>
    <property type="match status" value="1"/>
</dbReference>
<evidence type="ECO:0000256" key="5">
    <source>
        <dbReference type="ARBA" id="ARBA00022989"/>
    </source>
</evidence>
<comment type="subcellular location">
    <subcellularLocation>
        <location evidence="1">Membrane</location>
        <topology evidence="1">Multi-pass membrane protein</topology>
    </subcellularLocation>
</comment>
<evidence type="ECO:0000256" key="6">
    <source>
        <dbReference type="ARBA" id="ARBA00023136"/>
    </source>
</evidence>
<evidence type="ECO:0000313" key="12">
    <source>
        <dbReference type="Proteomes" id="UP000245768"/>
    </source>
</evidence>
<feature type="transmembrane region" description="Helical" evidence="9">
    <location>
        <begin position="121"/>
        <end position="141"/>
    </location>
</feature>
<feature type="transmembrane region" description="Helical" evidence="9">
    <location>
        <begin position="188"/>
        <end position="205"/>
    </location>
</feature>
<dbReference type="AlphaFoldDB" id="A0A316YVR5"/>
<dbReference type="STRING" id="215250.A0A316YVR5"/>
<dbReference type="InterPro" id="IPR003663">
    <property type="entry name" value="Sugar/inositol_transpt"/>
</dbReference>
<evidence type="ECO:0000256" key="9">
    <source>
        <dbReference type="SAM" id="Phobius"/>
    </source>
</evidence>
<dbReference type="PRINTS" id="PR00171">
    <property type="entry name" value="SUGRTRNSPORT"/>
</dbReference>
<feature type="transmembrane region" description="Helical" evidence="9">
    <location>
        <begin position="320"/>
        <end position="338"/>
    </location>
</feature>
<evidence type="ECO:0000259" key="10">
    <source>
        <dbReference type="PROSITE" id="PS50850"/>
    </source>
</evidence>
<dbReference type="RefSeq" id="XP_025380479.1">
    <property type="nucleotide sequence ID" value="XM_025519453.1"/>
</dbReference>
<accession>A0A316YVR5</accession>
<evidence type="ECO:0000256" key="7">
    <source>
        <dbReference type="ARBA" id="ARBA00049119"/>
    </source>
</evidence>
<keyword evidence="12" id="KW-1185">Reference proteome</keyword>
<feature type="transmembrane region" description="Helical" evidence="9">
    <location>
        <begin position="275"/>
        <end position="300"/>
    </location>
</feature>
<dbReference type="InterPro" id="IPR050360">
    <property type="entry name" value="MFS_Sugar_Transporters"/>
</dbReference>
<sequence length="558" mass="61507">MFMQHIKSTPREALNWRLAFAMSVFGFLGMSRGSDEGIISGIQESLAWRRTYGIEAGSSTESNVVSMVQIGCVPGSLLAFLVVDSLGRVRTAQICCSLWLLGNTLWISSAGNVGLMYAARFISGVGIGGFPVVCPTFLAEIAPRTVRGLAVCLFSMSVYIGITLGYFSNLGTSVHLSELDNAQWRIPIAANFIYSGLALVGTFFIKESPRWLAKKGRDTEAAAVLSWYRNMDVSHPFVRDELEGIYDQNRIEREAKAGKSAFYLVRELFGRADNLYRLLAVGIGVQILGQWSGGGSLTIYAPKIFKLVGVKENTKLYTTAIFGIVKLIASAVCAFFLIDMLGRKRSVFIGISLQTLAALYLTVYLSQTDPGHETKLKSANEERASFGAIVMVFIAGCGWALGLNSIQYLIGTEIWPVSLRAIATSIIMAFHFANQYGSSRATQLMIEALDRWGLFAFWTVTSSLSILYILFFIPETSGRSLEDMDALFQRPWYRIGIMSSRVISGHVSDSRKIDDEDPKIVHELQRDGATANALDDKEESAEAKREADCRLRMTLSDV</sequence>
<dbReference type="InterPro" id="IPR005829">
    <property type="entry name" value="Sugar_transporter_CS"/>
</dbReference>
<dbReference type="PROSITE" id="PS00216">
    <property type="entry name" value="SUGAR_TRANSPORT_1"/>
    <property type="match status" value="1"/>
</dbReference>
<feature type="transmembrane region" description="Helical" evidence="9">
    <location>
        <begin position="347"/>
        <end position="365"/>
    </location>
</feature>
<dbReference type="NCBIfam" id="TIGR00879">
    <property type="entry name" value="SP"/>
    <property type="match status" value="1"/>
</dbReference>
<dbReference type="EMBL" id="KZ819634">
    <property type="protein sequence ID" value="PWN93281.1"/>
    <property type="molecule type" value="Genomic_DNA"/>
</dbReference>
<name>A0A316YVR5_9BASI</name>
<evidence type="ECO:0000256" key="4">
    <source>
        <dbReference type="ARBA" id="ARBA00022692"/>
    </source>
</evidence>
<evidence type="ECO:0000256" key="2">
    <source>
        <dbReference type="ARBA" id="ARBA00010992"/>
    </source>
</evidence>
<feature type="transmembrane region" description="Helical" evidence="9">
    <location>
        <begin position="414"/>
        <end position="432"/>
    </location>
</feature>
<dbReference type="InParanoid" id="A0A316YVR5"/>
<dbReference type="PANTHER" id="PTHR48022:SF8">
    <property type="entry name" value="MAJOR FACILITATOR SUPERFAMILY (MFS) PROFILE DOMAIN-CONTAINING PROTEIN-RELATED"/>
    <property type="match status" value="1"/>
</dbReference>
<feature type="domain" description="Major facilitator superfamily (MFS) profile" evidence="10">
    <location>
        <begin position="21"/>
        <end position="477"/>
    </location>
</feature>
<dbReference type="InterPro" id="IPR005828">
    <property type="entry name" value="MFS_sugar_transport-like"/>
</dbReference>
<dbReference type="GeneID" id="37041369"/>